<dbReference type="PANTHER" id="PTHR32385:SF23">
    <property type="entry name" value="NUCLEOTIDE-DIPHOSPHO-SUGAR TRANSFERASE"/>
    <property type="match status" value="1"/>
</dbReference>
<evidence type="ECO:0000313" key="4">
    <source>
        <dbReference type="Proteomes" id="UP000305471"/>
    </source>
</evidence>
<evidence type="ECO:0000313" key="3">
    <source>
        <dbReference type="EMBL" id="TKB01496.1"/>
    </source>
</evidence>
<reference evidence="3 4" key="1">
    <citation type="submission" date="2019-04" db="EMBL/GenBank/DDBJ databases">
        <title>Alteromonas portus sp. nov., an alginate lyase-excreting marine bacterium.</title>
        <authorList>
            <person name="Huang H."/>
            <person name="Mo K."/>
            <person name="Bao S."/>
        </authorList>
    </citation>
    <scope>NUCLEOTIDE SEQUENCE [LARGE SCALE GENOMIC DNA]</scope>
    <source>
        <strain evidence="3 4">HB161718</strain>
    </source>
</reference>
<evidence type="ECO:0008006" key="5">
    <source>
        <dbReference type="Google" id="ProtNLM"/>
    </source>
</evidence>
<gene>
    <name evidence="3" type="ORF">E5672_16945</name>
</gene>
<comment type="caution">
    <text evidence="3">The sequence shown here is derived from an EMBL/GenBank/DDBJ whole genome shotgun (WGS) entry which is preliminary data.</text>
</comment>
<evidence type="ECO:0000256" key="2">
    <source>
        <dbReference type="SAM" id="MobiDB-lite"/>
    </source>
</evidence>
<dbReference type="Proteomes" id="UP000305471">
    <property type="component" value="Unassembled WGS sequence"/>
</dbReference>
<sequence>MTPNTIVQYWNTPELPNDIAELVETWKNHNPSMEHKLFGYEEACAFIGQHYNSEVESLFKLAALPAMQSDIFRVAYCLEMGGFYVDCGIKCKAPIQPLLSSDLLLLVRKWHGGIMNGAIGCRAGHPALEWIWNRILKNLKERNSNDVWRLTGPLSFNQMVESGEFENSLNIVEQAATKPFFDIVNELEHKKKHWSKEQEKRSVFSDEAVSEETNVLQKPAPVQKTDTSLPSSEVKPFTARDSVDTSNCQVTISGGFVKENVSRLVMNVSGIVLTSGESKPFPIIVNKRGDRAEVEFYAPLPHRYFPLRQFVTSGNNGVTDYMLVMPENTENSAFYKLSTTDQSDLITILMQLHIALSKQQAVFENNVIETTIGGLEMWCQTIESLIARLSEVKTKEVGTSDTSSADVKIAVKKLALITKTDANNAPNNKLALSGEANIDGAAEPTFFNVLLSADSKVNNVLSVNVDNPALKLRTVELTQAIAEKIHKTDCKGKTPQYSLERWYFAIKSFVNENG</sequence>
<dbReference type="InterPro" id="IPR051706">
    <property type="entry name" value="Glycosyltransferase_domain"/>
</dbReference>
<dbReference type="GO" id="GO:0016020">
    <property type="term" value="C:membrane"/>
    <property type="evidence" value="ECO:0007669"/>
    <property type="project" value="GOC"/>
</dbReference>
<evidence type="ECO:0000256" key="1">
    <source>
        <dbReference type="ARBA" id="ARBA00022679"/>
    </source>
</evidence>
<feature type="region of interest" description="Disordered" evidence="2">
    <location>
        <begin position="195"/>
        <end position="240"/>
    </location>
</feature>
<dbReference type="RefSeq" id="WP_136783316.1">
    <property type="nucleotide sequence ID" value="NZ_SWCO01000010.1"/>
</dbReference>
<dbReference type="Pfam" id="PF04488">
    <property type="entry name" value="Gly_transf_sug"/>
    <property type="match status" value="1"/>
</dbReference>
<dbReference type="EMBL" id="SWCO01000010">
    <property type="protein sequence ID" value="TKB01496.1"/>
    <property type="molecule type" value="Genomic_DNA"/>
</dbReference>
<protein>
    <recommendedName>
        <fullName evidence="5">Glycosyl transferase</fullName>
    </recommendedName>
</protein>
<dbReference type="PANTHER" id="PTHR32385">
    <property type="entry name" value="MANNOSYL PHOSPHORYLINOSITOL CERAMIDE SYNTHASE"/>
    <property type="match status" value="1"/>
</dbReference>
<name>A0A4V5NMX9_9ALTE</name>
<dbReference type="AlphaFoldDB" id="A0A4V5NMX9"/>
<dbReference type="GO" id="GO:0051999">
    <property type="term" value="P:mannosyl-inositol phosphorylceramide biosynthetic process"/>
    <property type="evidence" value="ECO:0007669"/>
    <property type="project" value="TreeGrafter"/>
</dbReference>
<organism evidence="3 4">
    <name type="scientific">Alteromonas portus</name>
    <dbReference type="NCBI Taxonomy" id="2565549"/>
    <lineage>
        <taxon>Bacteria</taxon>
        <taxon>Pseudomonadati</taxon>
        <taxon>Pseudomonadota</taxon>
        <taxon>Gammaproteobacteria</taxon>
        <taxon>Alteromonadales</taxon>
        <taxon>Alteromonadaceae</taxon>
        <taxon>Alteromonas/Salinimonas group</taxon>
        <taxon>Alteromonas</taxon>
    </lineage>
</organism>
<dbReference type="InterPro" id="IPR007577">
    <property type="entry name" value="GlycoTrfase_DXD_sugar-bd_CS"/>
</dbReference>
<dbReference type="InterPro" id="IPR029044">
    <property type="entry name" value="Nucleotide-diphossugar_trans"/>
</dbReference>
<keyword evidence="4" id="KW-1185">Reference proteome</keyword>
<dbReference type="OrthoDB" id="146908at2"/>
<dbReference type="SUPFAM" id="SSF53448">
    <property type="entry name" value="Nucleotide-diphospho-sugar transferases"/>
    <property type="match status" value="1"/>
</dbReference>
<dbReference type="GO" id="GO:0000030">
    <property type="term" value="F:mannosyltransferase activity"/>
    <property type="evidence" value="ECO:0007669"/>
    <property type="project" value="TreeGrafter"/>
</dbReference>
<dbReference type="Gene3D" id="3.90.550.20">
    <property type="match status" value="1"/>
</dbReference>
<feature type="compositionally biased region" description="Basic and acidic residues" evidence="2">
    <location>
        <begin position="195"/>
        <end position="204"/>
    </location>
</feature>
<accession>A0A4V5NMX9</accession>
<proteinExistence type="predicted"/>
<keyword evidence="1" id="KW-0808">Transferase</keyword>